<protein>
    <submittedName>
        <fullName evidence="1">Uncharacterized protein</fullName>
    </submittedName>
</protein>
<dbReference type="AlphaFoldDB" id="A0AAV7PDQ6"/>
<sequence>MVVSVNVAVVPPTGWRYIPPHYDIAGLAEANPPMYHTDCHGGSSRWAGDNNLQPSGRYCHTRGIMTLPTAMVFVAFVMPRKPWK</sequence>
<name>A0AAV7PDQ6_PLEWA</name>
<organism evidence="1 2">
    <name type="scientific">Pleurodeles waltl</name>
    <name type="common">Iberian ribbed newt</name>
    <dbReference type="NCBI Taxonomy" id="8319"/>
    <lineage>
        <taxon>Eukaryota</taxon>
        <taxon>Metazoa</taxon>
        <taxon>Chordata</taxon>
        <taxon>Craniata</taxon>
        <taxon>Vertebrata</taxon>
        <taxon>Euteleostomi</taxon>
        <taxon>Amphibia</taxon>
        <taxon>Batrachia</taxon>
        <taxon>Caudata</taxon>
        <taxon>Salamandroidea</taxon>
        <taxon>Salamandridae</taxon>
        <taxon>Pleurodelinae</taxon>
        <taxon>Pleurodeles</taxon>
    </lineage>
</organism>
<dbReference type="EMBL" id="JANPWB010000011">
    <property type="protein sequence ID" value="KAJ1123395.1"/>
    <property type="molecule type" value="Genomic_DNA"/>
</dbReference>
<reference evidence="1" key="1">
    <citation type="journal article" date="2022" name="bioRxiv">
        <title>Sequencing and chromosome-scale assembly of the giantPleurodeles waltlgenome.</title>
        <authorList>
            <person name="Brown T."/>
            <person name="Elewa A."/>
            <person name="Iarovenko S."/>
            <person name="Subramanian E."/>
            <person name="Araus A.J."/>
            <person name="Petzold A."/>
            <person name="Susuki M."/>
            <person name="Suzuki K.-i.T."/>
            <person name="Hayashi T."/>
            <person name="Toyoda A."/>
            <person name="Oliveira C."/>
            <person name="Osipova E."/>
            <person name="Leigh N.D."/>
            <person name="Simon A."/>
            <person name="Yun M.H."/>
        </authorList>
    </citation>
    <scope>NUCLEOTIDE SEQUENCE</scope>
    <source>
        <strain evidence="1">20211129_DDA</strain>
        <tissue evidence="1">Liver</tissue>
    </source>
</reference>
<dbReference type="Proteomes" id="UP001066276">
    <property type="component" value="Chromosome 7"/>
</dbReference>
<proteinExistence type="predicted"/>
<gene>
    <name evidence="1" type="ORF">NDU88_001865</name>
</gene>
<keyword evidence="2" id="KW-1185">Reference proteome</keyword>
<comment type="caution">
    <text evidence="1">The sequence shown here is derived from an EMBL/GenBank/DDBJ whole genome shotgun (WGS) entry which is preliminary data.</text>
</comment>
<evidence type="ECO:0000313" key="1">
    <source>
        <dbReference type="EMBL" id="KAJ1123395.1"/>
    </source>
</evidence>
<accession>A0AAV7PDQ6</accession>
<evidence type="ECO:0000313" key="2">
    <source>
        <dbReference type="Proteomes" id="UP001066276"/>
    </source>
</evidence>